<dbReference type="HAMAP" id="MF_01940">
    <property type="entry name" value="RNA_CPDase"/>
    <property type="match status" value="1"/>
</dbReference>
<reference evidence="3" key="1">
    <citation type="submission" date="2020-10" db="EMBL/GenBank/DDBJ databases">
        <authorList>
            <person name="Gilroy R."/>
        </authorList>
    </citation>
    <scope>NUCLEOTIDE SEQUENCE</scope>
    <source>
        <strain evidence="3">ChiSjej4B22-8349</strain>
    </source>
</reference>
<dbReference type="Pfam" id="PF13563">
    <property type="entry name" value="2_5_RNA_ligase2"/>
    <property type="match status" value="1"/>
</dbReference>
<comment type="function">
    <text evidence="2">Hydrolyzes RNA 2',3'-cyclic phosphodiester to an RNA 2'-phosphomonoester.</text>
</comment>
<dbReference type="Gene3D" id="3.90.1140.10">
    <property type="entry name" value="Cyclic phosphodiesterase"/>
    <property type="match status" value="1"/>
</dbReference>
<dbReference type="Proteomes" id="UP000824130">
    <property type="component" value="Unassembled WGS sequence"/>
</dbReference>
<evidence type="ECO:0000313" key="4">
    <source>
        <dbReference type="Proteomes" id="UP000824130"/>
    </source>
</evidence>
<feature type="active site" description="Proton donor" evidence="2">
    <location>
        <position position="40"/>
    </location>
</feature>
<proteinExistence type="inferred from homology"/>
<comment type="similarity">
    <text evidence="2">Belongs to the 2H phosphoesterase superfamily. ThpR family.</text>
</comment>
<sequence length="163" mass="18274">MRLFIAIRLSDEVRKALLSCMRDMKRQGVRGNYVPAENLHLTLAFIGEYDDPARVKKAIESIPGPKFSLKLSECGNFGNLLWAGVEENRELNAYVKELRGALRASGVPFDSKKFVPHITLVRKAARKPGGTHLPKAEMRVTRASLMKSEIKNGKVVYEEYAGE</sequence>
<dbReference type="AlphaFoldDB" id="A0A9D1SW04"/>
<dbReference type="EMBL" id="DVOB01000189">
    <property type="protein sequence ID" value="HIU96776.1"/>
    <property type="molecule type" value="Genomic_DNA"/>
</dbReference>
<feature type="short sequence motif" description="HXTX 1" evidence="2">
    <location>
        <begin position="40"/>
        <end position="43"/>
    </location>
</feature>
<dbReference type="GO" id="GO:0008664">
    <property type="term" value="F:RNA 2',3'-cyclic 3'-phosphodiesterase activity"/>
    <property type="evidence" value="ECO:0007669"/>
    <property type="project" value="UniProtKB-EC"/>
</dbReference>
<dbReference type="InterPro" id="IPR004175">
    <property type="entry name" value="RNA_CPDase"/>
</dbReference>
<dbReference type="EC" id="3.1.4.58" evidence="2"/>
<dbReference type="PANTHER" id="PTHR35561">
    <property type="entry name" value="RNA 2',3'-CYCLIC PHOSPHODIESTERASE"/>
    <property type="match status" value="1"/>
</dbReference>
<feature type="short sequence motif" description="HXTX 2" evidence="2">
    <location>
        <begin position="117"/>
        <end position="120"/>
    </location>
</feature>
<evidence type="ECO:0000256" key="1">
    <source>
        <dbReference type="ARBA" id="ARBA00022801"/>
    </source>
</evidence>
<dbReference type="NCBIfam" id="TIGR02258">
    <property type="entry name" value="2_5_ligase"/>
    <property type="match status" value="1"/>
</dbReference>
<evidence type="ECO:0000313" key="3">
    <source>
        <dbReference type="EMBL" id="HIU96776.1"/>
    </source>
</evidence>
<evidence type="ECO:0000256" key="2">
    <source>
        <dbReference type="HAMAP-Rule" id="MF_01940"/>
    </source>
</evidence>
<keyword evidence="1 2" id="KW-0378">Hydrolase</keyword>
<comment type="caution">
    <text evidence="3">The sequence shown here is derived from an EMBL/GenBank/DDBJ whole genome shotgun (WGS) entry which is preliminary data.</text>
</comment>
<protein>
    <recommendedName>
        <fullName evidence="2">RNA 2',3'-cyclic phosphodiesterase</fullName>
        <shortName evidence="2">RNA 2',3'-CPDase</shortName>
        <ecNumber evidence="2">3.1.4.58</ecNumber>
    </recommendedName>
</protein>
<gene>
    <name evidence="3" type="primary">thpR</name>
    <name evidence="3" type="ORF">IAD25_08770</name>
</gene>
<dbReference type="InterPro" id="IPR009097">
    <property type="entry name" value="Cyclic_Pdiesterase"/>
</dbReference>
<dbReference type="GO" id="GO:0004113">
    <property type="term" value="F:2',3'-cyclic-nucleotide 3'-phosphodiesterase activity"/>
    <property type="evidence" value="ECO:0007669"/>
    <property type="project" value="InterPro"/>
</dbReference>
<organism evidence="3 4">
    <name type="scientific">Candidatus Allocopromorpha excrementipullorum</name>
    <dbReference type="NCBI Taxonomy" id="2840743"/>
    <lineage>
        <taxon>Bacteria</taxon>
        <taxon>Bacillati</taxon>
        <taxon>Bacillota</taxon>
        <taxon>Clostridia</taxon>
        <taxon>Eubacteriales</taxon>
        <taxon>Eubacteriaceae</taxon>
        <taxon>Eubacteriaceae incertae sedis</taxon>
        <taxon>Candidatus Allocopromorpha</taxon>
    </lineage>
</organism>
<accession>A0A9D1SW04</accession>
<feature type="active site" description="Proton acceptor" evidence="2">
    <location>
        <position position="117"/>
    </location>
</feature>
<reference evidence="3" key="2">
    <citation type="journal article" date="2021" name="PeerJ">
        <title>Extensive microbial diversity within the chicken gut microbiome revealed by metagenomics and culture.</title>
        <authorList>
            <person name="Gilroy R."/>
            <person name="Ravi A."/>
            <person name="Getino M."/>
            <person name="Pursley I."/>
            <person name="Horton D.L."/>
            <person name="Alikhan N.F."/>
            <person name="Baker D."/>
            <person name="Gharbi K."/>
            <person name="Hall N."/>
            <person name="Watson M."/>
            <person name="Adriaenssens E.M."/>
            <person name="Foster-Nyarko E."/>
            <person name="Jarju S."/>
            <person name="Secka A."/>
            <person name="Antonio M."/>
            <person name="Oren A."/>
            <person name="Chaudhuri R.R."/>
            <person name="La Ragione R."/>
            <person name="Hildebrand F."/>
            <person name="Pallen M.J."/>
        </authorList>
    </citation>
    <scope>NUCLEOTIDE SEQUENCE</scope>
    <source>
        <strain evidence="3">ChiSjej4B22-8349</strain>
    </source>
</reference>
<dbReference type="PANTHER" id="PTHR35561:SF1">
    <property type="entry name" value="RNA 2',3'-CYCLIC PHOSPHODIESTERASE"/>
    <property type="match status" value="1"/>
</dbReference>
<comment type="catalytic activity">
    <reaction evidence="2">
        <text>a 3'-end 2',3'-cyclophospho-ribonucleotide-RNA + H2O = a 3'-end 2'-phospho-ribonucleotide-RNA + H(+)</text>
        <dbReference type="Rhea" id="RHEA:11828"/>
        <dbReference type="Rhea" id="RHEA-COMP:10464"/>
        <dbReference type="Rhea" id="RHEA-COMP:17353"/>
        <dbReference type="ChEBI" id="CHEBI:15377"/>
        <dbReference type="ChEBI" id="CHEBI:15378"/>
        <dbReference type="ChEBI" id="CHEBI:83064"/>
        <dbReference type="ChEBI" id="CHEBI:173113"/>
        <dbReference type="EC" id="3.1.4.58"/>
    </reaction>
</comment>
<dbReference type="SUPFAM" id="SSF55144">
    <property type="entry name" value="LigT-like"/>
    <property type="match status" value="1"/>
</dbReference>
<name>A0A9D1SW04_9FIRM</name>